<dbReference type="EMBL" id="CP014323">
    <property type="protein sequence ID" value="AMJ99187.1"/>
    <property type="molecule type" value="Genomic_DNA"/>
</dbReference>
<evidence type="ECO:0000313" key="9">
    <source>
        <dbReference type="Proteomes" id="UP000063991"/>
    </source>
</evidence>
<dbReference type="GO" id="GO:0008146">
    <property type="term" value="F:sulfotransferase activity"/>
    <property type="evidence" value="ECO:0007669"/>
    <property type="project" value="InterPro"/>
</dbReference>
<evidence type="ECO:0000256" key="5">
    <source>
        <dbReference type="ARBA" id="ARBA00023034"/>
    </source>
</evidence>
<evidence type="ECO:0000256" key="3">
    <source>
        <dbReference type="ARBA" id="ARBA00022692"/>
    </source>
</evidence>
<keyword evidence="7" id="KW-0325">Glycoprotein</keyword>
<evidence type="ECO:0000256" key="1">
    <source>
        <dbReference type="ARBA" id="ARBA00004323"/>
    </source>
</evidence>
<evidence type="ECO:0000256" key="7">
    <source>
        <dbReference type="ARBA" id="ARBA00023180"/>
    </source>
</evidence>
<dbReference type="PANTHER" id="PTHR12137:SF54">
    <property type="entry name" value="CARBOHYDRATE SULFOTRANSFERASE"/>
    <property type="match status" value="1"/>
</dbReference>
<dbReference type="RefSeq" id="WP_061095550.1">
    <property type="nucleotide sequence ID" value="NZ_CP014323.1"/>
</dbReference>
<keyword evidence="6" id="KW-0472">Membrane</keyword>
<evidence type="ECO:0000256" key="2">
    <source>
        <dbReference type="ARBA" id="ARBA00022679"/>
    </source>
</evidence>
<name>A0A126Q1L4_ALTMA</name>
<proteinExistence type="predicted"/>
<keyword evidence="5" id="KW-0333">Golgi apparatus</keyword>
<dbReference type="AlphaFoldDB" id="A0A126Q1L4"/>
<dbReference type="InterPro" id="IPR027417">
    <property type="entry name" value="P-loop_NTPase"/>
</dbReference>
<dbReference type="Gene3D" id="3.40.50.300">
    <property type="entry name" value="P-loop containing nucleotide triphosphate hydrolases"/>
    <property type="match status" value="1"/>
</dbReference>
<dbReference type="Pfam" id="PF03567">
    <property type="entry name" value="Sulfotransfer_2"/>
    <property type="match status" value="1"/>
</dbReference>
<dbReference type="PANTHER" id="PTHR12137">
    <property type="entry name" value="CARBOHYDRATE SULFOTRANSFERASE"/>
    <property type="match status" value="1"/>
</dbReference>
<dbReference type="InterPro" id="IPR018011">
    <property type="entry name" value="Carb_sulfotrans_8-10"/>
</dbReference>
<organism evidence="8 9">
    <name type="scientific">Alteromonas macleodii</name>
    <name type="common">Pseudoalteromonas macleodii</name>
    <dbReference type="NCBI Taxonomy" id="28108"/>
    <lineage>
        <taxon>Bacteria</taxon>
        <taxon>Pseudomonadati</taxon>
        <taxon>Pseudomonadota</taxon>
        <taxon>Gammaproteobacteria</taxon>
        <taxon>Alteromonadales</taxon>
        <taxon>Alteromonadaceae</taxon>
        <taxon>Alteromonas/Salinimonas group</taxon>
        <taxon>Alteromonas</taxon>
    </lineage>
</organism>
<dbReference type="GO" id="GO:0016020">
    <property type="term" value="C:membrane"/>
    <property type="evidence" value="ECO:0007669"/>
    <property type="project" value="InterPro"/>
</dbReference>
<dbReference type="GO" id="GO:0016051">
    <property type="term" value="P:carbohydrate biosynthetic process"/>
    <property type="evidence" value="ECO:0007669"/>
    <property type="project" value="InterPro"/>
</dbReference>
<protein>
    <recommendedName>
        <fullName evidence="10">Sulfotransferase family protein</fullName>
    </recommendedName>
</protein>
<dbReference type="SUPFAM" id="SSF52540">
    <property type="entry name" value="P-loop containing nucleoside triphosphate hydrolases"/>
    <property type="match status" value="1"/>
</dbReference>
<sequence length="253" mass="30294">MNKNTIIKYIPTKVYLNLRWWDFKVTRHQDFLEIQKLRVRETTEWGSYKPFDEKKAIFVHIPKCAGVSVNKALFGNLAGGHTTLDQYINVYEPSLFLDYFKFTIVRNPWDRVVSAYSFLKKGGMNKWDSEFYEREMRGFSTFKDFVMGWLNETNINKHHHFRPQLDFIVDKHRKVTVDFIGYLENIDEDFDYISSKLGVNTKIDKINTVPRDDYMSFYDEESARVIEDIYRNDISKLNYHFSGVTQYQRKIHL</sequence>
<accession>A0A126Q1L4</accession>
<comment type="subcellular location">
    <subcellularLocation>
        <location evidence="1">Golgi apparatus membrane</location>
        <topology evidence="1">Single-pass type II membrane protein</topology>
    </subcellularLocation>
</comment>
<keyword evidence="2" id="KW-0808">Transferase</keyword>
<keyword evidence="3" id="KW-0812">Transmembrane</keyword>
<evidence type="ECO:0000256" key="6">
    <source>
        <dbReference type="ARBA" id="ARBA00023136"/>
    </source>
</evidence>
<gene>
    <name evidence="8" type="ORF">AVL55_14095</name>
</gene>
<evidence type="ECO:0000313" key="8">
    <source>
        <dbReference type="EMBL" id="AMJ99187.1"/>
    </source>
</evidence>
<evidence type="ECO:0008006" key="10">
    <source>
        <dbReference type="Google" id="ProtNLM"/>
    </source>
</evidence>
<reference evidence="8 9" key="1">
    <citation type="submission" date="2015-12" db="EMBL/GenBank/DDBJ databases">
        <authorList>
            <person name="Shamseldin A."/>
            <person name="Moawad H."/>
            <person name="Abd El-Rahim W.M."/>
            <person name="Sadowsky M.J."/>
        </authorList>
    </citation>
    <scope>NUCLEOTIDE SEQUENCE [LARGE SCALE GENOMIC DNA]</scope>
    <source>
        <strain evidence="8 9">D7</strain>
    </source>
</reference>
<dbReference type="OrthoDB" id="288532at2"/>
<keyword evidence="4" id="KW-1133">Transmembrane helix</keyword>
<dbReference type="Proteomes" id="UP000063991">
    <property type="component" value="Chromosome"/>
</dbReference>
<dbReference type="InterPro" id="IPR005331">
    <property type="entry name" value="Sulfotransferase"/>
</dbReference>
<evidence type="ECO:0000256" key="4">
    <source>
        <dbReference type="ARBA" id="ARBA00022989"/>
    </source>
</evidence>